<protein>
    <submittedName>
        <fullName evidence="1">Uncharacterized protein</fullName>
    </submittedName>
</protein>
<gene>
    <name evidence="1" type="ORF">BpHYR1_033136</name>
</gene>
<organism evidence="1 2">
    <name type="scientific">Brachionus plicatilis</name>
    <name type="common">Marine rotifer</name>
    <name type="synonym">Brachionus muelleri</name>
    <dbReference type="NCBI Taxonomy" id="10195"/>
    <lineage>
        <taxon>Eukaryota</taxon>
        <taxon>Metazoa</taxon>
        <taxon>Spiralia</taxon>
        <taxon>Gnathifera</taxon>
        <taxon>Rotifera</taxon>
        <taxon>Eurotatoria</taxon>
        <taxon>Monogononta</taxon>
        <taxon>Pseudotrocha</taxon>
        <taxon>Ploima</taxon>
        <taxon>Brachionidae</taxon>
        <taxon>Brachionus</taxon>
    </lineage>
</organism>
<sequence>MGSVRFSITRKKTIACLNCLSRLLLRKNWNAFFSSVITVSIVRRKQENLQRPKAKDKSYTPILQRKHYSREENLIVDNNHYKLVESTIPWIFQYRLWFTFTKFSVRMPGNQ</sequence>
<reference evidence="1 2" key="1">
    <citation type="journal article" date="2018" name="Sci. Rep.">
        <title>Genomic signatures of local adaptation to the degree of environmental predictability in rotifers.</title>
        <authorList>
            <person name="Franch-Gras L."/>
            <person name="Hahn C."/>
            <person name="Garcia-Roger E.M."/>
            <person name="Carmona M.J."/>
            <person name="Serra M."/>
            <person name="Gomez A."/>
        </authorList>
    </citation>
    <scope>NUCLEOTIDE SEQUENCE [LARGE SCALE GENOMIC DNA]</scope>
    <source>
        <strain evidence="1">HYR1</strain>
    </source>
</reference>
<name>A0A3M7SUU3_BRAPC</name>
<evidence type="ECO:0000313" key="2">
    <source>
        <dbReference type="Proteomes" id="UP000276133"/>
    </source>
</evidence>
<accession>A0A3M7SUU3</accession>
<keyword evidence="2" id="KW-1185">Reference proteome</keyword>
<dbReference type="Proteomes" id="UP000276133">
    <property type="component" value="Unassembled WGS sequence"/>
</dbReference>
<dbReference type="EMBL" id="REGN01000755">
    <property type="protein sequence ID" value="RNA39360.1"/>
    <property type="molecule type" value="Genomic_DNA"/>
</dbReference>
<comment type="caution">
    <text evidence="1">The sequence shown here is derived from an EMBL/GenBank/DDBJ whole genome shotgun (WGS) entry which is preliminary data.</text>
</comment>
<evidence type="ECO:0000313" key="1">
    <source>
        <dbReference type="EMBL" id="RNA39360.1"/>
    </source>
</evidence>
<proteinExistence type="predicted"/>
<dbReference type="AlphaFoldDB" id="A0A3M7SUU3"/>